<comment type="caution">
    <text evidence="1">The sequence shown here is derived from an EMBL/GenBank/DDBJ whole genome shotgun (WGS) entry which is preliminary data.</text>
</comment>
<organism evidence="1 2">
    <name type="scientific">Flavobacterium bernardetii</name>
    <dbReference type="NCBI Taxonomy" id="2813823"/>
    <lineage>
        <taxon>Bacteria</taxon>
        <taxon>Pseudomonadati</taxon>
        <taxon>Bacteroidota</taxon>
        <taxon>Flavobacteriia</taxon>
        <taxon>Flavobacteriales</taxon>
        <taxon>Flavobacteriaceae</taxon>
        <taxon>Flavobacterium</taxon>
    </lineage>
</organism>
<keyword evidence="2" id="KW-1185">Reference proteome</keyword>
<dbReference type="EMBL" id="JACRUN010000008">
    <property type="protein sequence ID" value="MBC5835826.1"/>
    <property type="molecule type" value="Genomic_DNA"/>
</dbReference>
<reference evidence="1 2" key="1">
    <citation type="submission" date="2020-08" db="EMBL/GenBank/DDBJ databases">
        <title>Description of novel Flavobacterium F-408 isolate.</title>
        <authorList>
            <person name="Saticioglu I.B."/>
            <person name="Duman M."/>
            <person name="Altun S."/>
        </authorList>
    </citation>
    <scope>NUCLEOTIDE SEQUENCE [LARGE SCALE GENOMIC DNA]</scope>
    <source>
        <strain evidence="1 2">F-408</strain>
    </source>
</reference>
<dbReference type="RefSeq" id="WP_166125571.1">
    <property type="nucleotide sequence ID" value="NZ_JAANOQ010000002.1"/>
</dbReference>
<sequence>MTSTEKKENPLTLDQAIKPIVECGVNFRNQRMLLHEMFTSSVANAPDDEIENFTAKRLTPVYLALCNLLENLDSIEEIHSDNIQSCMFKNLK</sequence>
<accession>A0ABR7J1A7</accession>
<dbReference type="Proteomes" id="UP000605990">
    <property type="component" value="Unassembled WGS sequence"/>
</dbReference>
<protein>
    <submittedName>
        <fullName evidence="1">Uncharacterized protein</fullName>
    </submittedName>
</protein>
<gene>
    <name evidence="1" type="ORF">H8R27_13095</name>
</gene>
<name>A0ABR7J1A7_9FLAO</name>
<evidence type="ECO:0000313" key="2">
    <source>
        <dbReference type="Proteomes" id="UP000605990"/>
    </source>
</evidence>
<proteinExistence type="predicted"/>
<evidence type="ECO:0000313" key="1">
    <source>
        <dbReference type="EMBL" id="MBC5835826.1"/>
    </source>
</evidence>